<dbReference type="SUPFAM" id="SSF52540">
    <property type="entry name" value="P-loop containing nucleoside triphosphate hydrolases"/>
    <property type="match status" value="1"/>
</dbReference>
<keyword evidence="8" id="KW-1185">Reference proteome</keyword>
<keyword evidence="4" id="KW-0972">Capsule biogenesis/degradation</keyword>
<dbReference type="CDD" id="cd05387">
    <property type="entry name" value="BY-kinase"/>
    <property type="match status" value="1"/>
</dbReference>
<evidence type="ECO:0000256" key="1">
    <source>
        <dbReference type="ARBA" id="ARBA00005132"/>
    </source>
</evidence>
<keyword evidence="7" id="KW-0808">Transferase</keyword>
<dbReference type="InterPro" id="IPR027417">
    <property type="entry name" value="P-loop_NTPase"/>
</dbReference>
<dbReference type="Pfam" id="PF01656">
    <property type="entry name" value="CbiA"/>
    <property type="match status" value="1"/>
</dbReference>
<comment type="pathway">
    <text evidence="1">Capsule biogenesis; capsule polysaccharide biosynthesis.</text>
</comment>
<keyword evidence="3" id="KW-0067">ATP-binding</keyword>
<comment type="caution">
    <text evidence="7">The sequence shown here is derived from an EMBL/GenBank/DDBJ whole genome shotgun (WGS) entry which is preliminary data.</text>
</comment>
<dbReference type="PANTHER" id="PTHR32309">
    <property type="entry name" value="TYROSINE-PROTEIN KINASE"/>
    <property type="match status" value="1"/>
</dbReference>
<reference evidence="8" key="1">
    <citation type="journal article" date="2019" name="Int. J. Syst. Evol. Microbiol.">
        <title>The Global Catalogue of Microorganisms (GCM) 10K type strain sequencing project: providing services to taxonomists for standard genome sequencing and annotation.</title>
        <authorList>
            <consortium name="The Broad Institute Genomics Platform"/>
            <consortium name="The Broad Institute Genome Sequencing Center for Infectious Disease"/>
            <person name="Wu L."/>
            <person name="Ma J."/>
        </authorList>
    </citation>
    <scope>NUCLEOTIDE SEQUENCE [LARGE SCALE GENOMIC DNA]</scope>
    <source>
        <strain evidence="8">CCM 8903</strain>
    </source>
</reference>
<dbReference type="InterPro" id="IPR002586">
    <property type="entry name" value="CobQ/CobB/MinD/ParA_Nub-bd_dom"/>
</dbReference>
<dbReference type="GO" id="GO:0004715">
    <property type="term" value="F:non-membrane spanning protein tyrosine kinase activity"/>
    <property type="evidence" value="ECO:0007669"/>
    <property type="project" value="UniProtKB-EC"/>
</dbReference>
<dbReference type="InterPro" id="IPR050445">
    <property type="entry name" value="Bact_polysacc_biosynth/exp"/>
</dbReference>
<accession>A0ABW4E3N0</accession>
<keyword evidence="5" id="KW-0270">Exopolysaccharide synthesis</keyword>
<keyword evidence="2" id="KW-0547">Nucleotide-binding</keyword>
<organism evidence="7 8">
    <name type="scientific">Lacticaseibacillus baoqingensis</name>
    <dbReference type="NCBI Taxonomy" id="2486013"/>
    <lineage>
        <taxon>Bacteria</taxon>
        <taxon>Bacillati</taxon>
        <taxon>Bacillota</taxon>
        <taxon>Bacilli</taxon>
        <taxon>Lactobacillales</taxon>
        <taxon>Lactobacillaceae</taxon>
        <taxon>Lacticaseibacillus</taxon>
    </lineage>
</organism>
<evidence type="ECO:0000256" key="4">
    <source>
        <dbReference type="ARBA" id="ARBA00022903"/>
    </source>
</evidence>
<dbReference type="InterPro" id="IPR005702">
    <property type="entry name" value="Wzc-like_C"/>
</dbReference>
<dbReference type="Proteomes" id="UP001597252">
    <property type="component" value="Unassembled WGS sequence"/>
</dbReference>
<feature type="domain" description="CobQ/CobB/MinD/ParA nucleotide binding" evidence="6">
    <location>
        <begin position="38"/>
        <end position="175"/>
    </location>
</feature>
<dbReference type="NCBIfam" id="TIGR01007">
    <property type="entry name" value="eps_fam"/>
    <property type="match status" value="1"/>
</dbReference>
<protein>
    <submittedName>
        <fullName evidence="7">CpsD/CapB family tyrosine-protein kinase</fullName>
        <ecNumber evidence="7">2.7.10.2</ecNumber>
    </submittedName>
</protein>
<dbReference type="RefSeq" id="WP_125749610.1">
    <property type="nucleotide sequence ID" value="NZ_JBHTON010000004.1"/>
</dbReference>
<proteinExistence type="predicted"/>
<dbReference type="EC" id="2.7.10.2" evidence="7"/>
<dbReference type="PANTHER" id="PTHR32309:SF13">
    <property type="entry name" value="FERRIC ENTEROBACTIN TRANSPORT PROTEIN FEPE"/>
    <property type="match status" value="1"/>
</dbReference>
<evidence type="ECO:0000256" key="3">
    <source>
        <dbReference type="ARBA" id="ARBA00022840"/>
    </source>
</evidence>
<dbReference type="Gene3D" id="3.40.50.300">
    <property type="entry name" value="P-loop containing nucleotide triphosphate hydrolases"/>
    <property type="match status" value="1"/>
</dbReference>
<evidence type="ECO:0000256" key="5">
    <source>
        <dbReference type="ARBA" id="ARBA00023169"/>
    </source>
</evidence>
<evidence type="ECO:0000256" key="2">
    <source>
        <dbReference type="ARBA" id="ARBA00022741"/>
    </source>
</evidence>
<keyword evidence="7" id="KW-0418">Kinase</keyword>
<dbReference type="EMBL" id="JBHTON010000004">
    <property type="protein sequence ID" value="MFD1484002.1"/>
    <property type="molecule type" value="Genomic_DNA"/>
</dbReference>
<gene>
    <name evidence="7" type="ORF">ACFQ5J_01895</name>
</gene>
<name>A0ABW4E3N0_9LACO</name>
<evidence type="ECO:0000259" key="6">
    <source>
        <dbReference type="Pfam" id="PF01656"/>
    </source>
</evidence>
<evidence type="ECO:0000313" key="7">
    <source>
        <dbReference type="EMBL" id="MFD1484002.1"/>
    </source>
</evidence>
<sequence length="215" mass="23208">MANTTNDLLAVAPASQNQFRALRNELFLKRQQSPIKTILVTSPIDGQGKSTVSANLAQTFAQNGDRTLLIDANYRHSDVSAALGDKTQGLAELLAANAAPEQYIQPTAIANLSLLAAGAVPEDPSALFVNPAFAQLLESLQQVFAVVIIDGDTFLQHADMQVLATLCDFTLLVVGHKQVKKTAFADTLQALKTDEVTRYGVVYNQAPSKRSDYDY</sequence>
<evidence type="ECO:0000313" key="8">
    <source>
        <dbReference type="Proteomes" id="UP001597252"/>
    </source>
</evidence>